<evidence type="ECO:0000313" key="4">
    <source>
        <dbReference type="EMBL" id="MBK1879056.1"/>
    </source>
</evidence>
<comment type="similarity">
    <text evidence="1">Belongs to the membrane fusion protein (MFP) (TC 8.A.1) family.</text>
</comment>
<evidence type="ECO:0000259" key="3">
    <source>
        <dbReference type="Pfam" id="PF25954"/>
    </source>
</evidence>
<name>A0A934RYQ8_9BACT</name>
<dbReference type="GO" id="GO:0015562">
    <property type="term" value="F:efflux transmembrane transporter activity"/>
    <property type="evidence" value="ECO:0007669"/>
    <property type="project" value="TreeGrafter"/>
</dbReference>
<dbReference type="Proteomes" id="UP000617628">
    <property type="component" value="Unassembled WGS sequence"/>
</dbReference>
<evidence type="ECO:0000313" key="5">
    <source>
        <dbReference type="Proteomes" id="UP000617628"/>
    </source>
</evidence>
<dbReference type="InterPro" id="IPR058792">
    <property type="entry name" value="Beta-barrel_RND_2"/>
</dbReference>
<feature type="coiled-coil region" evidence="2">
    <location>
        <begin position="120"/>
        <end position="189"/>
    </location>
</feature>
<dbReference type="GO" id="GO:1990281">
    <property type="term" value="C:efflux pump complex"/>
    <property type="evidence" value="ECO:0007669"/>
    <property type="project" value="TreeGrafter"/>
</dbReference>
<dbReference type="NCBIfam" id="TIGR01730">
    <property type="entry name" value="RND_mfp"/>
    <property type="match status" value="1"/>
</dbReference>
<dbReference type="Gene3D" id="2.40.30.170">
    <property type="match status" value="1"/>
</dbReference>
<dbReference type="SUPFAM" id="SSF111369">
    <property type="entry name" value="HlyD-like secretion proteins"/>
    <property type="match status" value="1"/>
</dbReference>
<dbReference type="InterPro" id="IPR006143">
    <property type="entry name" value="RND_pump_MFP"/>
</dbReference>
<comment type="caution">
    <text evidence="4">The sequence shown here is derived from an EMBL/GenBank/DDBJ whole genome shotgun (WGS) entry which is preliminary data.</text>
</comment>
<reference evidence="4" key="1">
    <citation type="submission" date="2021-01" db="EMBL/GenBank/DDBJ databases">
        <title>Modified the classification status of verrucomicrobia.</title>
        <authorList>
            <person name="Feng X."/>
        </authorList>
    </citation>
    <scope>NUCLEOTIDE SEQUENCE</scope>
    <source>
        <strain evidence="4">KCTC 13126</strain>
    </source>
</reference>
<dbReference type="PANTHER" id="PTHR30469">
    <property type="entry name" value="MULTIDRUG RESISTANCE PROTEIN MDTA"/>
    <property type="match status" value="1"/>
</dbReference>
<organism evidence="4 5">
    <name type="scientific">Pelagicoccus mobilis</name>
    <dbReference type="NCBI Taxonomy" id="415221"/>
    <lineage>
        <taxon>Bacteria</taxon>
        <taxon>Pseudomonadati</taxon>
        <taxon>Verrucomicrobiota</taxon>
        <taxon>Opitutia</taxon>
        <taxon>Puniceicoccales</taxon>
        <taxon>Pelagicoccaceae</taxon>
        <taxon>Pelagicoccus</taxon>
    </lineage>
</organism>
<evidence type="ECO:0000256" key="2">
    <source>
        <dbReference type="SAM" id="Coils"/>
    </source>
</evidence>
<feature type="domain" description="CusB-like beta-barrel" evidence="3">
    <location>
        <begin position="223"/>
        <end position="295"/>
    </location>
</feature>
<dbReference type="Gene3D" id="2.40.50.100">
    <property type="match status" value="1"/>
</dbReference>
<evidence type="ECO:0000256" key="1">
    <source>
        <dbReference type="ARBA" id="ARBA00009477"/>
    </source>
</evidence>
<sequence>MKASSLLKILFVLIALAGAGAYFVSSMKPVALVAVAKRHVAVRSVPGTVQVTAKQETAVRSDLQGRAVSTNLVLGETVKEGDVLVSLDLGDIEISIEKVQIDIEAAKLLLEQGSSRQFDLVTLEERLAESERKLEAGIASESEVESRRRDVTELEQTIEAELNAKEVRIAQYENELKLLERNREKMTIRAPFDGVITDVFAYRGDLIGGGQEIARIISLDRIVEVKVSEENFSGIEIDQIARVKFLGYGDDTFDATVSKTLPVADPLTQRYTVHLEVDIPTEKLFPGLTGEATITLDERDKAIIIPGTAIIGDRVFVVEDGVVGMKKIQKGYGSLTNVEILTGLDEGEQVIVEDLDLYKVGDQVRTTEKIF</sequence>
<accession>A0A934RYQ8</accession>
<keyword evidence="5" id="KW-1185">Reference proteome</keyword>
<gene>
    <name evidence="4" type="ORF">JIN87_19380</name>
</gene>
<proteinExistence type="inferred from homology"/>
<keyword evidence="2" id="KW-0175">Coiled coil</keyword>
<dbReference type="AlphaFoldDB" id="A0A934RYQ8"/>
<dbReference type="RefSeq" id="WP_200357269.1">
    <property type="nucleotide sequence ID" value="NZ_JAENIL010000040.1"/>
</dbReference>
<protein>
    <submittedName>
        <fullName evidence="4">Efflux RND transporter periplasmic adaptor subunit</fullName>
    </submittedName>
</protein>
<dbReference type="Gene3D" id="2.40.420.20">
    <property type="match status" value="1"/>
</dbReference>
<dbReference type="EMBL" id="JAENIL010000040">
    <property type="protein sequence ID" value="MBK1879056.1"/>
    <property type="molecule type" value="Genomic_DNA"/>
</dbReference>
<dbReference type="Pfam" id="PF25954">
    <property type="entry name" value="Beta-barrel_RND_2"/>
    <property type="match status" value="1"/>
</dbReference>